<dbReference type="Proteomes" id="UP000197781">
    <property type="component" value="Chromosome"/>
</dbReference>
<evidence type="ECO:0000313" key="1">
    <source>
        <dbReference type="EMBL" id="ASJ56257.1"/>
    </source>
</evidence>
<proteinExistence type="predicted"/>
<dbReference type="AlphaFoldDB" id="A0A220MMB8"/>
<protein>
    <submittedName>
        <fullName evidence="1">Uncharacterized protein</fullName>
    </submittedName>
</protein>
<dbReference type="EMBL" id="CP018145">
    <property type="protein sequence ID" value="ASJ56257.1"/>
    <property type="molecule type" value="Genomic_DNA"/>
</dbReference>
<evidence type="ECO:0000313" key="2">
    <source>
        <dbReference type="Proteomes" id="UP000197781"/>
    </source>
</evidence>
<name>A0A220MMB8_9BACL</name>
<reference evidence="1 2" key="1">
    <citation type="submission" date="2016-11" db="EMBL/GenBank/DDBJ databases">
        <authorList>
            <person name="Jaros S."/>
            <person name="Januszkiewicz K."/>
            <person name="Wedrychowicz H."/>
        </authorList>
    </citation>
    <scope>NUCLEOTIDE SEQUENCE [LARGE SCALE GENOMIC DNA]</scope>
    <source>
        <strain evidence="1 2">NF2</strain>
    </source>
</reference>
<accession>A0A220MMB8</accession>
<dbReference type="KEGG" id="bfm:BP422_23485"/>
<gene>
    <name evidence="1" type="ORF">BP422_23485</name>
</gene>
<organism evidence="1 2">
    <name type="scientific">Brevibacillus formosus</name>
    <dbReference type="NCBI Taxonomy" id="54913"/>
    <lineage>
        <taxon>Bacteria</taxon>
        <taxon>Bacillati</taxon>
        <taxon>Bacillota</taxon>
        <taxon>Bacilli</taxon>
        <taxon>Bacillales</taxon>
        <taxon>Paenibacillaceae</taxon>
        <taxon>Brevibacillus</taxon>
    </lineage>
</organism>
<sequence>MAPTEGMCSLVTLNGTVRALRKLKGNVNYQKRCGLQSVDEEAVVEERKKEKPLRLLVTPAGGLTGRFHGKSETRVQSSPLTKQVQRWPLKSVSLFPFHLGRCSKDPSSVSPFSSLQLLVLYQAY</sequence>